<reference evidence="1" key="1">
    <citation type="submission" date="2020-08" db="EMBL/GenBank/DDBJ databases">
        <authorList>
            <person name="Nguyen N.T.T."/>
            <person name="Holtappels D."/>
            <person name="Doan T.T.K."/>
            <person name="Pham H.K.N."/>
            <person name="Wagemans J."/>
        </authorList>
    </citation>
    <scope>NUCLEOTIDE SEQUENCE</scope>
</reference>
<accession>A0A868BZ32</accession>
<evidence type="ECO:0000313" key="2">
    <source>
        <dbReference type="Proteomes" id="UP000671943"/>
    </source>
</evidence>
<sequence>MRRIDFNNYLPLYTGGNLLVRELIRVLDAAKSSPTQASSDAILSLLEADVANMRTAAVRPVPTPEWAEDWSLVYTGNTINIASKGPTEWVDGTTAHVQIGGQTFTKEGPNAQGVWVVPLGGGDSDATITFDFWLSNEALTSPKVRVTDLTITG</sequence>
<evidence type="ECO:0000313" key="1">
    <source>
        <dbReference type="EMBL" id="QOI69551.1"/>
    </source>
</evidence>
<dbReference type="EMBL" id="MT951568">
    <property type="protein sequence ID" value="QOI69551.1"/>
    <property type="molecule type" value="Genomic_DNA"/>
</dbReference>
<protein>
    <submittedName>
        <fullName evidence="1">Uncharacterized protein</fullName>
    </submittedName>
</protein>
<organism evidence="1 2">
    <name type="scientific">Xanthomonas phage Xaa_vB_phi31</name>
    <dbReference type="NCBI Taxonomy" id="2776752"/>
    <lineage>
        <taxon>Viruses</taxon>
        <taxon>Duplodnaviria</taxon>
        <taxon>Heunggongvirae</taxon>
        <taxon>Uroviricota</taxon>
        <taxon>Caudoviricetes</taxon>
        <taxon>Autographivirales</taxon>
        <taxon>Autonotataviridae</taxon>
        <taxon>Gujervirinae</taxon>
        <taxon>Pazvirus</taxon>
        <taxon>Pazvirus 31</taxon>
    </lineage>
</organism>
<keyword evidence="2" id="KW-1185">Reference proteome</keyword>
<proteinExistence type="predicted"/>
<dbReference type="Proteomes" id="UP000671943">
    <property type="component" value="Segment"/>
</dbReference>
<gene>
    <name evidence="1" type="ORF">XaavBphi31_54</name>
</gene>
<name>A0A868BZ32_9CAUD</name>